<protein>
    <submittedName>
        <fullName evidence="3">CRISPR-associated endoribonuclease Cas6</fullName>
    </submittedName>
</protein>
<gene>
    <name evidence="3" type="primary">cas6</name>
    <name evidence="3" type="ORF">FHQ18_10400</name>
</gene>
<organism evidence="3 4">
    <name type="scientific">Deferribacter autotrophicus</name>
    <dbReference type="NCBI Taxonomy" id="500465"/>
    <lineage>
        <taxon>Bacteria</taxon>
        <taxon>Pseudomonadati</taxon>
        <taxon>Deferribacterota</taxon>
        <taxon>Deferribacteres</taxon>
        <taxon>Deferribacterales</taxon>
        <taxon>Deferribacteraceae</taxon>
        <taxon>Deferribacter</taxon>
    </lineage>
</organism>
<accession>A0A5A8F1A8</accession>
<dbReference type="OrthoDB" id="9797488at2"/>
<dbReference type="AlphaFoldDB" id="A0A5A8F1A8"/>
<evidence type="ECO:0000259" key="2">
    <source>
        <dbReference type="Pfam" id="PF01881"/>
    </source>
</evidence>
<dbReference type="NCBIfam" id="TIGR01877">
    <property type="entry name" value="cas_cas6"/>
    <property type="match status" value="1"/>
</dbReference>
<dbReference type="InterPro" id="IPR049435">
    <property type="entry name" value="Cas_Cas6_C"/>
</dbReference>
<feature type="domain" description="CRISPR associated protein Cas6 C-terminal" evidence="2">
    <location>
        <begin position="183"/>
        <end position="297"/>
    </location>
</feature>
<keyword evidence="1" id="KW-0051">Antiviral defense</keyword>
<dbReference type="PANTHER" id="PTHR36984:SF3">
    <property type="entry name" value="CRISPR-ASSOCIATED ENDORIBONUCLEASE CAS6"/>
    <property type="match status" value="1"/>
</dbReference>
<dbReference type="GO" id="GO:0016788">
    <property type="term" value="F:hydrolase activity, acting on ester bonds"/>
    <property type="evidence" value="ECO:0007669"/>
    <property type="project" value="InterPro"/>
</dbReference>
<dbReference type="GO" id="GO:0051607">
    <property type="term" value="P:defense response to virus"/>
    <property type="evidence" value="ECO:0007669"/>
    <property type="project" value="UniProtKB-KW"/>
</dbReference>
<comment type="caution">
    <text evidence="3">The sequence shown here is derived from an EMBL/GenBank/DDBJ whole genome shotgun (WGS) entry which is preliminary data.</text>
</comment>
<dbReference type="Proteomes" id="UP000322876">
    <property type="component" value="Unassembled WGS sequence"/>
</dbReference>
<dbReference type="Gene3D" id="3.30.70.1890">
    <property type="match status" value="1"/>
</dbReference>
<dbReference type="CDD" id="cd21140">
    <property type="entry name" value="Cas6_I-like"/>
    <property type="match status" value="1"/>
</dbReference>
<evidence type="ECO:0000313" key="4">
    <source>
        <dbReference type="Proteomes" id="UP000322876"/>
    </source>
</evidence>
<dbReference type="EMBL" id="VFJB01000008">
    <property type="protein sequence ID" value="KAA0257449.1"/>
    <property type="molecule type" value="Genomic_DNA"/>
</dbReference>
<dbReference type="InterPro" id="IPR010156">
    <property type="entry name" value="CRISPR-assoc_prot_Cas6"/>
</dbReference>
<reference evidence="3 4" key="1">
    <citation type="submission" date="2019-06" db="EMBL/GenBank/DDBJ databases">
        <title>Genomic insights into carbon and energy metabolism of Deferribacter autotrophicus revealed new metabolic traits in the phylum Deferribacteres.</title>
        <authorList>
            <person name="Slobodkin A.I."/>
            <person name="Slobodkina G.B."/>
            <person name="Allioux M."/>
            <person name="Alain K."/>
            <person name="Jebbar M."/>
            <person name="Shadrin V."/>
            <person name="Kublanov I.V."/>
            <person name="Toshchakov S.V."/>
            <person name="Bonch-Osmolovskaya E.A."/>
        </authorList>
    </citation>
    <scope>NUCLEOTIDE SEQUENCE [LARGE SCALE GENOMIC DNA]</scope>
    <source>
        <strain evidence="3 4">SL50</strain>
    </source>
</reference>
<keyword evidence="4" id="KW-1185">Reference proteome</keyword>
<proteinExistence type="predicted"/>
<evidence type="ECO:0000313" key="3">
    <source>
        <dbReference type="EMBL" id="KAA0257449.1"/>
    </source>
</evidence>
<sequence length="299" mass="34947">MDLVPVFFKFIRIFKLCLYRNLLQSLIKKSIKIKIFCKNFNLWYNILTIDHWGDVVRFGARFILDKEPYFIPHDYRKHFLSLIKEAIKLSDIKLFEKFYGNNSKNRQKPFTFSVSFVSSDNQSEKGKIFLDSNKVTLHFSSFDPKVLINVYNGFVKLSKEKSLNYLGGSIQINRFFYKQRKLINSDRVTFKTLSPIVVRELKDKKGVGFIDCNHPDFKKNLFYNVKSIAKVFLDYDLKEDEFQIFDLRIKSKKVNIYGKEIANKGIFTVKAPVSILQLIYDAGIGAKRSQGFGMLEVIG</sequence>
<dbReference type="PANTHER" id="PTHR36984">
    <property type="entry name" value="CRISPR-ASSOCIATED ENDORIBONUCLEASE CAS6 1"/>
    <property type="match status" value="1"/>
</dbReference>
<dbReference type="InterPro" id="IPR045747">
    <property type="entry name" value="CRISPR-assoc_prot_Cas6_N_sf"/>
</dbReference>
<evidence type="ECO:0000256" key="1">
    <source>
        <dbReference type="ARBA" id="ARBA00023118"/>
    </source>
</evidence>
<dbReference type="Gene3D" id="3.30.70.1900">
    <property type="match status" value="1"/>
</dbReference>
<name>A0A5A8F1A8_9BACT</name>
<dbReference type="Pfam" id="PF01881">
    <property type="entry name" value="Cas_Cas6_C"/>
    <property type="match status" value="1"/>
</dbReference>